<feature type="transmembrane region" description="Helical" evidence="2">
    <location>
        <begin position="344"/>
        <end position="367"/>
    </location>
</feature>
<feature type="transmembrane region" description="Helical" evidence="2">
    <location>
        <begin position="208"/>
        <end position="227"/>
    </location>
</feature>
<protein>
    <submittedName>
        <fullName evidence="3">DUF4153 domain-containing protein</fullName>
    </submittedName>
</protein>
<evidence type="ECO:0000256" key="1">
    <source>
        <dbReference type="SAM" id="MobiDB-lite"/>
    </source>
</evidence>
<dbReference type="InterPro" id="IPR025291">
    <property type="entry name" value="DUF4153"/>
</dbReference>
<feature type="transmembrane region" description="Helical" evidence="2">
    <location>
        <begin position="72"/>
        <end position="91"/>
    </location>
</feature>
<dbReference type="AlphaFoldDB" id="A0A2P7QH14"/>
<sequence length="589" mass="61517">MQGIRQAGRDGRHRGGPGGGQQPRRVELGEEAGIDHGPWPARAAVLAVLGAATGILIHQLTEGGAFESEGRLDVSVAAFLGVSGILLSLGLERLRWRWAAMFAIAGGLAAGFVTWANGAPGEWTAGEGWRFVSSIAAVVLALPLFQAARDRARLDFSPSGILAHIWTDLILGVAACAFVLVAILLTVLLAALFALIGLDALQTLIEKGWLLAAIACAAFGGAIGLLRDREGVVETLQRVIRAILSVLAPVLAAGLVLFVMSLPFTGLEPLWESTKATTPILLVSILGAIVLVNAVVGNNREEVSHQRAVRASAIALALVGVPLGGVAAVSTAKRIGQYGLTPDRLWAAVFVGAVLAFAIGYLVAIAWGRRSWPEALRRINVLIAAGLSVTTLFLALPIVSFGAISARDQVARLEQGRIAPEKFDWAALRFDFGPAGRQALQTLSRSPSAIIRSRAAEALAAQNRWALLPNVAEASIPAPRPMVVTPAGANVPPALSATINKEGLCAARSCRLLIDSPSQAVLLSVACRECAPDVALFDRGSDGSWRLVSAGAGPAQPAVVGLPTGKIEVRTVTARRIYVDGKPIGHAIE</sequence>
<feature type="region of interest" description="Disordered" evidence="1">
    <location>
        <begin position="1"/>
        <end position="25"/>
    </location>
</feature>
<accession>A0A2P7QH14</accession>
<keyword evidence="2" id="KW-0812">Transmembrane</keyword>
<organism evidence="3 4">
    <name type="scientific">Allosphingosinicella deserti</name>
    <dbReference type="NCBI Taxonomy" id="2116704"/>
    <lineage>
        <taxon>Bacteria</taxon>
        <taxon>Pseudomonadati</taxon>
        <taxon>Pseudomonadota</taxon>
        <taxon>Alphaproteobacteria</taxon>
        <taxon>Sphingomonadales</taxon>
        <taxon>Sphingomonadaceae</taxon>
        <taxon>Allosphingosinicella</taxon>
    </lineage>
</organism>
<feature type="transmembrane region" description="Helical" evidence="2">
    <location>
        <begin position="239"/>
        <end position="264"/>
    </location>
</feature>
<dbReference type="EMBL" id="PXYI01000009">
    <property type="protein sequence ID" value="PSJ37277.1"/>
    <property type="molecule type" value="Genomic_DNA"/>
</dbReference>
<proteinExistence type="predicted"/>
<keyword evidence="2" id="KW-1133">Transmembrane helix</keyword>
<evidence type="ECO:0000313" key="3">
    <source>
        <dbReference type="EMBL" id="PSJ37277.1"/>
    </source>
</evidence>
<feature type="transmembrane region" description="Helical" evidence="2">
    <location>
        <begin position="43"/>
        <end position="60"/>
    </location>
</feature>
<dbReference type="Pfam" id="PF13687">
    <property type="entry name" value="DUF4153"/>
    <property type="match status" value="1"/>
</dbReference>
<comment type="caution">
    <text evidence="3">The sequence shown here is derived from an EMBL/GenBank/DDBJ whole genome shotgun (WGS) entry which is preliminary data.</text>
</comment>
<feature type="transmembrane region" description="Helical" evidence="2">
    <location>
        <begin position="308"/>
        <end position="332"/>
    </location>
</feature>
<dbReference type="Proteomes" id="UP000241167">
    <property type="component" value="Unassembled WGS sequence"/>
</dbReference>
<evidence type="ECO:0000256" key="2">
    <source>
        <dbReference type="SAM" id="Phobius"/>
    </source>
</evidence>
<keyword evidence="4" id="KW-1185">Reference proteome</keyword>
<reference evidence="3 4" key="1">
    <citation type="submission" date="2018-03" db="EMBL/GenBank/DDBJ databases">
        <title>The draft genome of Sphingosinicella sp. GL-C-18.</title>
        <authorList>
            <person name="Liu L."/>
            <person name="Li L."/>
            <person name="Liang L."/>
            <person name="Zhang X."/>
            <person name="Wang T."/>
        </authorList>
    </citation>
    <scope>NUCLEOTIDE SEQUENCE [LARGE SCALE GENOMIC DNA]</scope>
    <source>
        <strain evidence="3 4">GL-C-18</strain>
    </source>
</reference>
<gene>
    <name evidence="3" type="ORF">C7I55_22400</name>
</gene>
<feature type="transmembrane region" description="Helical" evidence="2">
    <location>
        <begin position="379"/>
        <end position="404"/>
    </location>
</feature>
<feature type="transmembrane region" description="Helical" evidence="2">
    <location>
        <begin position="98"/>
        <end position="116"/>
    </location>
</feature>
<keyword evidence="2" id="KW-0472">Membrane</keyword>
<feature type="transmembrane region" description="Helical" evidence="2">
    <location>
        <begin position="276"/>
        <end position="296"/>
    </location>
</feature>
<evidence type="ECO:0000313" key="4">
    <source>
        <dbReference type="Proteomes" id="UP000241167"/>
    </source>
</evidence>
<feature type="transmembrane region" description="Helical" evidence="2">
    <location>
        <begin position="169"/>
        <end position="196"/>
    </location>
</feature>
<feature type="transmembrane region" description="Helical" evidence="2">
    <location>
        <begin position="128"/>
        <end position="148"/>
    </location>
</feature>
<name>A0A2P7QH14_9SPHN</name>